<comment type="caution">
    <text evidence="2">The sequence shown here is derived from an EMBL/GenBank/DDBJ whole genome shotgun (WGS) entry which is preliminary data.</text>
</comment>
<dbReference type="RefSeq" id="WP_190959424.1">
    <property type="nucleotide sequence ID" value="NZ_JACJTU010000062.1"/>
</dbReference>
<evidence type="ECO:0000313" key="2">
    <source>
        <dbReference type="EMBL" id="MBD2738905.1"/>
    </source>
</evidence>
<reference evidence="2 3" key="1">
    <citation type="journal article" date="2020" name="ISME J.">
        <title>Comparative genomics reveals insights into cyanobacterial evolution and habitat adaptation.</title>
        <authorList>
            <person name="Chen M.Y."/>
            <person name="Teng W.K."/>
            <person name="Zhao L."/>
            <person name="Hu C.X."/>
            <person name="Zhou Y.K."/>
            <person name="Han B.P."/>
            <person name="Song L.R."/>
            <person name="Shu W.S."/>
        </authorList>
    </citation>
    <scope>NUCLEOTIDE SEQUENCE [LARGE SCALE GENOMIC DNA]</scope>
    <source>
        <strain evidence="2 3">FACHB-159</strain>
    </source>
</reference>
<keyword evidence="3" id="KW-1185">Reference proteome</keyword>
<evidence type="ECO:0000256" key="1">
    <source>
        <dbReference type="SAM" id="SignalP"/>
    </source>
</evidence>
<organism evidence="2 3">
    <name type="scientific">Nostoc paludosum FACHB-159</name>
    <dbReference type="NCBI Taxonomy" id="2692908"/>
    <lineage>
        <taxon>Bacteria</taxon>
        <taxon>Bacillati</taxon>
        <taxon>Cyanobacteriota</taxon>
        <taxon>Cyanophyceae</taxon>
        <taxon>Nostocales</taxon>
        <taxon>Nostocaceae</taxon>
        <taxon>Nostoc</taxon>
    </lineage>
</organism>
<name>A0ABR8KH78_9NOSO</name>
<accession>A0ABR8KH78</accession>
<dbReference type="EMBL" id="JACJTU010000062">
    <property type="protein sequence ID" value="MBD2738905.1"/>
    <property type="molecule type" value="Genomic_DNA"/>
</dbReference>
<keyword evidence="1" id="KW-0732">Signal</keyword>
<evidence type="ECO:0000313" key="3">
    <source>
        <dbReference type="Proteomes" id="UP000637383"/>
    </source>
</evidence>
<feature type="chain" id="PRO_5045401469" evidence="1">
    <location>
        <begin position="35"/>
        <end position="207"/>
    </location>
</feature>
<proteinExistence type="predicted"/>
<sequence length="207" mass="23225">MQLNRKNYTYLSVLVLAVAGTTGGSMQLSQPAMAGESVRECIQALIDDGISETNAAIACSGQRNSNWDNYKNGSTYLELRARSGPTPEGRWRYSAPGVPYDVMQRAGCQNISGDDWRCPTRKLRVYVHNHQPQYLELRARSGPTPEGRWRYSAPGVPYDVMQRAGCQNISGDDWRCPTRKLRVYIHNNLGSSIQFPQPPENPVIFPF</sequence>
<protein>
    <submittedName>
        <fullName evidence="2">Uncharacterized protein</fullName>
    </submittedName>
</protein>
<dbReference type="Proteomes" id="UP000637383">
    <property type="component" value="Unassembled WGS sequence"/>
</dbReference>
<feature type="signal peptide" evidence="1">
    <location>
        <begin position="1"/>
        <end position="34"/>
    </location>
</feature>
<gene>
    <name evidence="2" type="ORF">H6H03_34405</name>
</gene>